<keyword evidence="8" id="KW-0325">Glycoprotein</keyword>
<dbReference type="GO" id="GO:0005886">
    <property type="term" value="C:plasma membrane"/>
    <property type="evidence" value="ECO:0007669"/>
    <property type="project" value="TreeGrafter"/>
</dbReference>
<keyword evidence="3" id="KW-0732">Signal</keyword>
<evidence type="ECO:0000256" key="3">
    <source>
        <dbReference type="ARBA" id="ARBA00022729"/>
    </source>
</evidence>
<dbReference type="EMBL" id="MN739162">
    <property type="protein sequence ID" value="QHS91474.1"/>
    <property type="molecule type" value="Genomic_DNA"/>
</dbReference>
<accession>A0A6C0BIE0</accession>
<dbReference type="SUPFAM" id="SSF56436">
    <property type="entry name" value="C-type lectin-like"/>
    <property type="match status" value="1"/>
</dbReference>
<evidence type="ECO:0000256" key="7">
    <source>
        <dbReference type="ARBA" id="ARBA00023170"/>
    </source>
</evidence>
<dbReference type="InterPro" id="IPR043210">
    <property type="entry name" value="CD44_antigen-like"/>
</dbReference>
<evidence type="ECO:0000256" key="1">
    <source>
        <dbReference type="ARBA" id="ARBA00004167"/>
    </source>
</evidence>
<dbReference type="GO" id="GO:0005540">
    <property type="term" value="F:hyaluronic acid binding"/>
    <property type="evidence" value="ECO:0007669"/>
    <property type="project" value="InterPro"/>
</dbReference>
<dbReference type="Gene3D" id="3.10.100.10">
    <property type="entry name" value="Mannose-Binding Protein A, subunit A"/>
    <property type="match status" value="1"/>
</dbReference>
<feature type="transmembrane region" description="Helical" evidence="10">
    <location>
        <begin position="33"/>
        <end position="50"/>
    </location>
</feature>
<evidence type="ECO:0000259" key="11">
    <source>
        <dbReference type="PROSITE" id="PS50963"/>
    </source>
</evidence>
<organism evidence="12">
    <name type="scientific">viral metagenome</name>
    <dbReference type="NCBI Taxonomy" id="1070528"/>
    <lineage>
        <taxon>unclassified sequences</taxon>
        <taxon>metagenomes</taxon>
        <taxon>organismal metagenomes</taxon>
    </lineage>
</organism>
<protein>
    <recommendedName>
        <fullName evidence="11">Link domain-containing protein</fullName>
    </recommendedName>
</protein>
<dbReference type="PANTHER" id="PTHR10225">
    <property type="entry name" value="HYALURONAN RECEPTOR"/>
    <property type="match status" value="1"/>
</dbReference>
<evidence type="ECO:0000256" key="9">
    <source>
        <dbReference type="SAM" id="MobiDB-lite"/>
    </source>
</evidence>
<evidence type="ECO:0000256" key="5">
    <source>
        <dbReference type="ARBA" id="ARBA00023136"/>
    </source>
</evidence>
<reference evidence="12" key="1">
    <citation type="journal article" date="2020" name="Nature">
        <title>Giant virus diversity and host interactions through global metagenomics.</title>
        <authorList>
            <person name="Schulz F."/>
            <person name="Roux S."/>
            <person name="Paez-Espino D."/>
            <person name="Jungbluth S."/>
            <person name="Walsh D.A."/>
            <person name="Denef V.J."/>
            <person name="McMahon K.D."/>
            <person name="Konstantinidis K.T."/>
            <person name="Eloe-Fadrosh E.A."/>
            <person name="Kyrpides N.C."/>
            <person name="Woyke T."/>
        </authorList>
    </citation>
    <scope>NUCLEOTIDE SEQUENCE</scope>
    <source>
        <strain evidence="12">GVMAG-M-3300013006-15</strain>
    </source>
</reference>
<feature type="domain" description="Link" evidence="11">
    <location>
        <begin position="154"/>
        <end position="259"/>
    </location>
</feature>
<name>A0A6C0BIE0_9ZZZZ</name>
<dbReference type="GO" id="GO:0007155">
    <property type="term" value="P:cell adhesion"/>
    <property type="evidence" value="ECO:0007669"/>
    <property type="project" value="InterPro"/>
</dbReference>
<sequence>MNTGVTSMNLSRSQNTGIAGATSSVWSFFSSNLFYGLLVLVFLVLIYLYWHYIGYEVSASYTTLVDMISQKKEGSVGLDLTGSGSPSVGATASLPNPDGSSATPSLPPVQENEDGSVKPTLANPNPSLTPSELPGGIPGATETPSSSAYSIRNTIFPPRAEVFNVSRNIYKFEDAVPVCKALGAELATFEQVQEAHKSGADWCNYGWVKGQMAVYPTQKETYEKLQQGPLAYKQACGKPGVNGGFFDNPDLRFGVNCYGVRPDKKATDELLSESGAALPPTPEEIDFDRKVQKFRDQLDTMIVLPWNKGNWSS</sequence>
<dbReference type="SMART" id="SM00445">
    <property type="entry name" value="LINK"/>
    <property type="match status" value="1"/>
</dbReference>
<comment type="subcellular location">
    <subcellularLocation>
        <location evidence="1">Membrane</location>
        <topology evidence="1">Single-pass membrane protein</topology>
    </subcellularLocation>
</comment>
<feature type="region of interest" description="Disordered" evidence="9">
    <location>
        <begin position="87"/>
        <end position="145"/>
    </location>
</feature>
<feature type="compositionally biased region" description="Polar residues" evidence="9">
    <location>
        <begin position="87"/>
        <end position="104"/>
    </location>
</feature>
<keyword evidence="7" id="KW-0675">Receptor</keyword>
<evidence type="ECO:0000256" key="6">
    <source>
        <dbReference type="ARBA" id="ARBA00023157"/>
    </source>
</evidence>
<evidence type="ECO:0000256" key="2">
    <source>
        <dbReference type="ARBA" id="ARBA00022692"/>
    </source>
</evidence>
<dbReference type="AlphaFoldDB" id="A0A6C0BIE0"/>
<dbReference type="InterPro" id="IPR000538">
    <property type="entry name" value="Link_dom"/>
</dbReference>
<dbReference type="PROSITE" id="PS50963">
    <property type="entry name" value="LINK_2"/>
    <property type="match status" value="1"/>
</dbReference>
<dbReference type="GO" id="GO:0004888">
    <property type="term" value="F:transmembrane signaling receptor activity"/>
    <property type="evidence" value="ECO:0007669"/>
    <property type="project" value="TreeGrafter"/>
</dbReference>
<dbReference type="Pfam" id="PF00193">
    <property type="entry name" value="Xlink"/>
    <property type="match status" value="1"/>
</dbReference>
<evidence type="ECO:0000256" key="4">
    <source>
        <dbReference type="ARBA" id="ARBA00022989"/>
    </source>
</evidence>
<keyword evidence="6" id="KW-1015">Disulfide bond</keyword>
<evidence type="ECO:0000256" key="8">
    <source>
        <dbReference type="ARBA" id="ARBA00023180"/>
    </source>
</evidence>
<keyword evidence="4 10" id="KW-1133">Transmembrane helix</keyword>
<dbReference type="PANTHER" id="PTHR10225:SF5">
    <property type="entry name" value="C-TYPE LECTIN DOMAIN-CONTAINING PROTEIN"/>
    <property type="match status" value="1"/>
</dbReference>
<dbReference type="InterPro" id="IPR016187">
    <property type="entry name" value="CTDL_fold"/>
</dbReference>
<keyword evidence="2 10" id="KW-0812">Transmembrane</keyword>
<evidence type="ECO:0000256" key="10">
    <source>
        <dbReference type="SAM" id="Phobius"/>
    </source>
</evidence>
<proteinExistence type="predicted"/>
<keyword evidence="5 10" id="KW-0472">Membrane</keyword>
<evidence type="ECO:0000313" key="12">
    <source>
        <dbReference type="EMBL" id="QHS91474.1"/>
    </source>
</evidence>
<dbReference type="InterPro" id="IPR016186">
    <property type="entry name" value="C-type_lectin-like/link_sf"/>
</dbReference>